<dbReference type="EMBL" id="MU853224">
    <property type="protein sequence ID" value="KAK4126792.1"/>
    <property type="molecule type" value="Genomic_DNA"/>
</dbReference>
<dbReference type="Pfam" id="PF00534">
    <property type="entry name" value="Glycos_transf_1"/>
    <property type="match status" value="1"/>
</dbReference>
<feature type="transmembrane region" description="Helical" evidence="3">
    <location>
        <begin position="483"/>
        <end position="503"/>
    </location>
</feature>
<dbReference type="PANTHER" id="PTHR45947">
    <property type="entry name" value="SULFOQUINOVOSYL TRANSFERASE SQD2"/>
    <property type="match status" value="1"/>
</dbReference>
<sequence>MDTAPTPYSIFPDALRGKRILLCTESFGPVNGVSRTTLMLVNHLRSNGVDVAVVAPHTRETTFTPEQAPLQQQQHDLARTKNTTLRISGFPLPYNPELTIAYPVRLSTLYSRAFGPRAPPPDLIYLASPASLGFQVMLQLRNHPSAHRPPLLANFQTDLAGYCAILFPAPFSTVAVAALAFVQSYLFNHASVRTVFYPSRFVRRILEGWRVESRKLSLLQRGVDTALFHPSRRRKGLRGRIAPNGEIVLICVSRLAGEKGFGFLAGAVRELDRRGLRFVLYVVGGNRNAAVEEEIKALFDARLREAGRVVFAGFCAGEKLAEAYASADVFLHCSVTETFGLVVLESMASGVPVVARDEGGPSDIVRDGVTGYLTPPEDVAGFVDKVMVLATDDALRKQMGENARRQAEEATWERINNRVAWRMVEAIEQSERERAELRARRERLLRRYEAQAEERTPLLKTTPISEWLLPTATVQARVADVRVAGGMVAISATWVAVGAYLVFIKAGLWMKARARSWSGLWRGAQGVASIGQPC</sequence>
<feature type="domain" description="Glycosyl transferase family 1" evidence="4">
    <location>
        <begin position="243"/>
        <end position="405"/>
    </location>
</feature>
<evidence type="ECO:0000259" key="4">
    <source>
        <dbReference type="Pfam" id="PF00534"/>
    </source>
</evidence>
<feature type="coiled-coil region" evidence="2">
    <location>
        <begin position="427"/>
        <end position="454"/>
    </location>
</feature>
<accession>A0AAN6U5J9</accession>
<organism evidence="6 7">
    <name type="scientific">Parathielavia appendiculata</name>
    <dbReference type="NCBI Taxonomy" id="2587402"/>
    <lineage>
        <taxon>Eukaryota</taxon>
        <taxon>Fungi</taxon>
        <taxon>Dikarya</taxon>
        <taxon>Ascomycota</taxon>
        <taxon>Pezizomycotina</taxon>
        <taxon>Sordariomycetes</taxon>
        <taxon>Sordariomycetidae</taxon>
        <taxon>Sordariales</taxon>
        <taxon>Chaetomiaceae</taxon>
        <taxon>Parathielavia</taxon>
    </lineage>
</organism>
<dbReference type="Proteomes" id="UP001302602">
    <property type="component" value="Unassembled WGS sequence"/>
</dbReference>
<evidence type="ECO:0000313" key="6">
    <source>
        <dbReference type="EMBL" id="KAK4126792.1"/>
    </source>
</evidence>
<keyword evidence="3" id="KW-0812">Transmembrane</keyword>
<dbReference type="Pfam" id="PF13439">
    <property type="entry name" value="Glyco_transf_4"/>
    <property type="match status" value="1"/>
</dbReference>
<dbReference type="RefSeq" id="XP_062650563.1">
    <property type="nucleotide sequence ID" value="XM_062789844.1"/>
</dbReference>
<keyword evidence="7" id="KW-1185">Reference proteome</keyword>
<keyword evidence="1" id="KW-0328">Glycosyltransferase</keyword>
<keyword evidence="1" id="KW-0808">Transferase</keyword>
<keyword evidence="3" id="KW-0472">Membrane</keyword>
<dbReference type="GO" id="GO:0016757">
    <property type="term" value="F:glycosyltransferase activity"/>
    <property type="evidence" value="ECO:0007669"/>
    <property type="project" value="UniProtKB-KW"/>
</dbReference>
<gene>
    <name evidence="6" type="ORF">N657DRAFT_588448</name>
</gene>
<dbReference type="GeneID" id="87826614"/>
<dbReference type="PANTHER" id="PTHR45947:SF3">
    <property type="entry name" value="SULFOQUINOVOSYL TRANSFERASE SQD2"/>
    <property type="match status" value="1"/>
</dbReference>
<evidence type="ECO:0000256" key="3">
    <source>
        <dbReference type="SAM" id="Phobius"/>
    </source>
</evidence>
<reference evidence="6" key="1">
    <citation type="journal article" date="2023" name="Mol. Phylogenet. Evol.">
        <title>Genome-scale phylogeny and comparative genomics of the fungal order Sordariales.</title>
        <authorList>
            <person name="Hensen N."/>
            <person name="Bonometti L."/>
            <person name="Westerberg I."/>
            <person name="Brannstrom I.O."/>
            <person name="Guillou S."/>
            <person name="Cros-Aarteil S."/>
            <person name="Calhoun S."/>
            <person name="Haridas S."/>
            <person name="Kuo A."/>
            <person name="Mondo S."/>
            <person name="Pangilinan J."/>
            <person name="Riley R."/>
            <person name="LaButti K."/>
            <person name="Andreopoulos B."/>
            <person name="Lipzen A."/>
            <person name="Chen C."/>
            <person name="Yan M."/>
            <person name="Daum C."/>
            <person name="Ng V."/>
            <person name="Clum A."/>
            <person name="Steindorff A."/>
            <person name="Ohm R.A."/>
            <person name="Martin F."/>
            <person name="Silar P."/>
            <person name="Natvig D.O."/>
            <person name="Lalanne C."/>
            <person name="Gautier V."/>
            <person name="Ament-Velasquez S.L."/>
            <person name="Kruys A."/>
            <person name="Hutchinson M.I."/>
            <person name="Powell A.J."/>
            <person name="Barry K."/>
            <person name="Miller A.N."/>
            <person name="Grigoriev I.V."/>
            <person name="Debuchy R."/>
            <person name="Gladieux P."/>
            <person name="Hiltunen Thoren M."/>
            <person name="Johannesson H."/>
        </authorList>
    </citation>
    <scope>NUCLEOTIDE SEQUENCE</scope>
    <source>
        <strain evidence="6">CBS 731.68</strain>
    </source>
</reference>
<keyword evidence="3" id="KW-1133">Transmembrane helix</keyword>
<dbReference type="InterPro" id="IPR001296">
    <property type="entry name" value="Glyco_trans_1"/>
</dbReference>
<dbReference type="Gene3D" id="3.40.50.2000">
    <property type="entry name" value="Glycogen Phosphorylase B"/>
    <property type="match status" value="2"/>
</dbReference>
<proteinExistence type="predicted"/>
<protein>
    <submittedName>
        <fullName evidence="6">Glycosyltransferase family 4 protein</fullName>
    </submittedName>
</protein>
<keyword evidence="2" id="KW-0175">Coiled coil</keyword>
<dbReference type="AlphaFoldDB" id="A0AAN6U5J9"/>
<evidence type="ECO:0000313" key="7">
    <source>
        <dbReference type="Proteomes" id="UP001302602"/>
    </source>
</evidence>
<dbReference type="InterPro" id="IPR028098">
    <property type="entry name" value="Glyco_trans_4-like_N"/>
</dbReference>
<dbReference type="CDD" id="cd03814">
    <property type="entry name" value="GT4-like"/>
    <property type="match status" value="1"/>
</dbReference>
<evidence type="ECO:0000256" key="1">
    <source>
        <dbReference type="ARBA" id="ARBA00022676"/>
    </source>
</evidence>
<reference evidence="6" key="2">
    <citation type="submission" date="2023-05" db="EMBL/GenBank/DDBJ databases">
        <authorList>
            <consortium name="Lawrence Berkeley National Laboratory"/>
            <person name="Steindorff A."/>
            <person name="Hensen N."/>
            <person name="Bonometti L."/>
            <person name="Westerberg I."/>
            <person name="Brannstrom I.O."/>
            <person name="Guillou S."/>
            <person name="Cros-Aarteil S."/>
            <person name="Calhoun S."/>
            <person name="Haridas S."/>
            <person name="Kuo A."/>
            <person name="Mondo S."/>
            <person name="Pangilinan J."/>
            <person name="Riley R."/>
            <person name="Labutti K."/>
            <person name="Andreopoulos B."/>
            <person name="Lipzen A."/>
            <person name="Chen C."/>
            <person name="Yanf M."/>
            <person name="Daum C."/>
            <person name="Ng V."/>
            <person name="Clum A."/>
            <person name="Ohm R."/>
            <person name="Martin F."/>
            <person name="Silar P."/>
            <person name="Natvig D."/>
            <person name="Lalanne C."/>
            <person name="Gautier V."/>
            <person name="Ament-Velasquez S.L."/>
            <person name="Kruys A."/>
            <person name="Hutchinson M.I."/>
            <person name="Powell A.J."/>
            <person name="Barry K."/>
            <person name="Miller A.N."/>
            <person name="Grigoriev I.V."/>
            <person name="Debuchy R."/>
            <person name="Gladieux P."/>
            <person name="Thoren M.H."/>
            <person name="Johannesson H."/>
        </authorList>
    </citation>
    <scope>NUCLEOTIDE SEQUENCE</scope>
    <source>
        <strain evidence="6">CBS 731.68</strain>
    </source>
</reference>
<evidence type="ECO:0000256" key="2">
    <source>
        <dbReference type="SAM" id="Coils"/>
    </source>
</evidence>
<evidence type="ECO:0000259" key="5">
    <source>
        <dbReference type="Pfam" id="PF13439"/>
    </source>
</evidence>
<feature type="domain" description="Glycosyltransferase subfamily 4-like N-terminal" evidence="5">
    <location>
        <begin position="30"/>
        <end position="226"/>
    </location>
</feature>
<name>A0AAN6U5J9_9PEZI</name>
<dbReference type="InterPro" id="IPR050194">
    <property type="entry name" value="Glycosyltransferase_grp1"/>
</dbReference>
<dbReference type="SUPFAM" id="SSF53756">
    <property type="entry name" value="UDP-Glycosyltransferase/glycogen phosphorylase"/>
    <property type="match status" value="1"/>
</dbReference>
<comment type="caution">
    <text evidence="6">The sequence shown here is derived from an EMBL/GenBank/DDBJ whole genome shotgun (WGS) entry which is preliminary data.</text>
</comment>